<keyword evidence="5" id="KW-1185">Reference proteome</keyword>
<keyword evidence="2" id="KW-0472">Membrane</keyword>
<protein>
    <recommendedName>
        <fullName evidence="3">Bacterial sugar transferase domain-containing protein</fullName>
    </recommendedName>
</protein>
<dbReference type="RefSeq" id="WP_189563347.1">
    <property type="nucleotide sequence ID" value="NZ_BMXF01000001.1"/>
</dbReference>
<dbReference type="PANTHER" id="PTHR30576:SF0">
    <property type="entry name" value="UNDECAPRENYL-PHOSPHATE N-ACETYLGALACTOSAMINYL 1-PHOSPHATE TRANSFERASE-RELATED"/>
    <property type="match status" value="1"/>
</dbReference>
<comment type="caution">
    <text evidence="4">The sequence shown here is derived from an EMBL/GenBank/DDBJ whole genome shotgun (WGS) entry which is preliminary data.</text>
</comment>
<dbReference type="PANTHER" id="PTHR30576">
    <property type="entry name" value="COLANIC BIOSYNTHESIS UDP-GLUCOSE LIPID CARRIER TRANSFERASE"/>
    <property type="match status" value="1"/>
</dbReference>
<feature type="transmembrane region" description="Helical" evidence="2">
    <location>
        <begin position="154"/>
        <end position="173"/>
    </location>
</feature>
<dbReference type="InterPro" id="IPR003362">
    <property type="entry name" value="Bact_transf"/>
</dbReference>
<sequence length="339" mass="39429">MSKNKTFSYNVAAPKSYAHRLRSKTAISKEVLIVTSYDYFLEKKGLALLLGRYQEIILVPRTVDDDYLMNQTVKPLIEQYDKIHLVTNPQYDSRYHVIYELVVKNNKSIRISTVYDFCENTLKKIYVPDDLEEENPYLPLHLSFDGNVRLLKKIIDFVISIILLLGSLPLWVISALRIRQESSGPVFYQQVRTGLNRATFNCIKFRSMRTDAEANGAVFSKKKDSRVFKYGALMRLTRIDELPQLLNIFRGEISLIGPRPERPVFIESFEEVIPYYNLRHGVKPGITGYAQVMYPYGTGVYDARHKLMFDLYYIKHWSLALEMQIIIRTAVVVFTRKGR</sequence>
<dbReference type="Pfam" id="PF02397">
    <property type="entry name" value="Bac_transf"/>
    <property type="match status" value="1"/>
</dbReference>
<keyword evidence="2" id="KW-0812">Transmembrane</keyword>
<dbReference type="Proteomes" id="UP000598271">
    <property type="component" value="Unassembled WGS sequence"/>
</dbReference>
<dbReference type="AlphaFoldDB" id="A0A8J3D0Q1"/>
<proteinExistence type="inferred from homology"/>
<reference evidence="4 5" key="1">
    <citation type="journal article" date="2014" name="Int. J. Syst. Evol. Microbiol.">
        <title>Complete genome sequence of Corynebacterium casei LMG S-19264T (=DSM 44701T), isolated from a smear-ripened cheese.</title>
        <authorList>
            <consortium name="US DOE Joint Genome Institute (JGI-PGF)"/>
            <person name="Walter F."/>
            <person name="Albersmeier A."/>
            <person name="Kalinowski J."/>
            <person name="Ruckert C."/>
        </authorList>
    </citation>
    <scope>NUCLEOTIDE SEQUENCE [LARGE SCALE GENOMIC DNA]</scope>
    <source>
        <strain evidence="4 5">KCTC 12866</strain>
    </source>
</reference>
<dbReference type="EMBL" id="BMXF01000001">
    <property type="protein sequence ID" value="GHB59291.1"/>
    <property type="molecule type" value="Genomic_DNA"/>
</dbReference>
<organism evidence="4 5">
    <name type="scientific">Persicitalea jodogahamensis</name>
    <dbReference type="NCBI Taxonomy" id="402147"/>
    <lineage>
        <taxon>Bacteria</taxon>
        <taxon>Pseudomonadati</taxon>
        <taxon>Bacteroidota</taxon>
        <taxon>Cytophagia</taxon>
        <taxon>Cytophagales</taxon>
        <taxon>Spirosomataceae</taxon>
        <taxon>Persicitalea</taxon>
    </lineage>
</organism>
<evidence type="ECO:0000313" key="5">
    <source>
        <dbReference type="Proteomes" id="UP000598271"/>
    </source>
</evidence>
<feature type="domain" description="Bacterial sugar transferase" evidence="3">
    <location>
        <begin position="152"/>
        <end position="334"/>
    </location>
</feature>
<keyword evidence="2" id="KW-1133">Transmembrane helix</keyword>
<evidence type="ECO:0000259" key="3">
    <source>
        <dbReference type="Pfam" id="PF02397"/>
    </source>
</evidence>
<evidence type="ECO:0000313" key="4">
    <source>
        <dbReference type="EMBL" id="GHB59291.1"/>
    </source>
</evidence>
<accession>A0A8J3D0Q1</accession>
<gene>
    <name evidence="4" type="ORF">GCM10007390_11190</name>
</gene>
<evidence type="ECO:0000256" key="1">
    <source>
        <dbReference type="ARBA" id="ARBA00006464"/>
    </source>
</evidence>
<dbReference type="GO" id="GO:0016780">
    <property type="term" value="F:phosphotransferase activity, for other substituted phosphate groups"/>
    <property type="evidence" value="ECO:0007669"/>
    <property type="project" value="TreeGrafter"/>
</dbReference>
<comment type="similarity">
    <text evidence="1">Belongs to the bacterial sugar transferase family.</text>
</comment>
<name>A0A8J3D0Q1_9BACT</name>
<evidence type="ECO:0000256" key="2">
    <source>
        <dbReference type="SAM" id="Phobius"/>
    </source>
</evidence>